<dbReference type="GO" id="GO:0000981">
    <property type="term" value="F:DNA-binding transcription factor activity, RNA polymerase II-specific"/>
    <property type="evidence" value="ECO:0007669"/>
    <property type="project" value="TreeGrafter"/>
</dbReference>
<dbReference type="InterPro" id="IPR013087">
    <property type="entry name" value="Znf_C2H2_type"/>
</dbReference>
<dbReference type="FunFam" id="3.30.160.60:FF:000145">
    <property type="entry name" value="Zinc finger protein 574"/>
    <property type="match status" value="1"/>
</dbReference>
<feature type="domain" description="C2H2-type" evidence="11">
    <location>
        <begin position="1079"/>
        <end position="1106"/>
    </location>
</feature>
<keyword evidence="7" id="KW-0539">Nucleus</keyword>
<feature type="domain" description="C2H2-type" evidence="11">
    <location>
        <begin position="622"/>
        <end position="644"/>
    </location>
</feature>
<dbReference type="SMART" id="SM00355">
    <property type="entry name" value="ZnF_C2H2"/>
    <property type="match status" value="19"/>
</dbReference>
<feature type="domain" description="C2H2-type" evidence="11">
    <location>
        <begin position="957"/>
        <end position="984"/>
    </location>
</feature>
<dbReference type="GO" id="GO:0008270">
    <property type="term" value="F:zinc ion binding"/>
    <property type="evidence" value="ECO:0007669"/>
    <property type="project" value="UniProtKB-UniRule"/>
</dbReference>
<dbReference type="FunFam" id="3.30.160.60:FF:000875">
    <property type="entry name" value="zinc finger protein 236 isoform X7"/>
    <property type="match status" value="1"/>
</dbReference>
<accession>A0A1B6GAJ5</accession>
<protein>
    <recommendedName>
        <fullName evidence="14">Protein krueppel</fullName>
    </recommendedName>
</protein>
<gene>
    <name evidence="13" type="ORF">g.12566</name>
</gene>
<dbReference type="PROSITE" id="PS50157">
    <property type="entry name" value="ZINC_FINGER_C2H2_2"/>
    <property type="match status" value="16"/>
</dbReference>
<evidence type="ECO:0000256" key="3">
    <source>
        <dbReference type="ARBA" id="ARBA00022737"/>
    </source>
</evidence>
<feature type="domain" description="C2H2-type" evidence="11">
    <location>
        <begin position="305"/>
        <end position="332"/>
    </location>
</feature>
<feature type="domain" description="C2H2-type" evidence="11">
    <location>
        <begin position="1023"/>
        <end position="1050"/>
    </location>
</feature>
<feature type="domain" description="C2H2-type" evidence="11">
    <location>
        <begin position="1051"/>
        <end position="1078"/>
    </location>
</feature>
<feature type="compositionally biased region" description="Polar residues" evidence="10">
    <location>
        <begin position="345"/>
        <end position="359"/>
    </location>
</feature>
<dbReference type="PROSITE" id="PS00028">
    <property type="entry name" value="ZINC_FINGER_C2H2_1"/>
    <property type="match status" value="17"/>
</dbReference>
<dbReference type="EMBL" id="GECZ01010323">
    <property type="protein sequence ID" value="JAS59446.1"/>
    <property type="molecule type" value="Transcribed_RNA"/>
</dbReference>
<evidence type="ECO:0000256" key="4">
    <source>
        <dbReference type="ARBA" id="ARBA00022771"/>
    </source>
</evidence>
<feature type="non-terminal residue" evidence="13">
    <location>
        <position position="1196"/>
    </location>
</feature>
<keyword evidence="6" id="KW-0238">DNA-binding</keyword>
<dbReference type="Gene3D" id="3.30.160.60">
    <property type="entry name" value="Classic Zinc Finger"/>
    <property type="match status" value="13"/>
</dbReference>
<evidence type="ECO:0000256" key="2">
    <source>
        <dbReference type="ARBA" id="ARBA00022723"/>
    </source>
</evidence>
<feature type="domain" description="C2H2-type" evidence="11">
    <location>
        <begin position="1107"/>
        <end position="1134"/>
    </location>
</feature>
<feature type="non-terminal residue" evidence="13">
    <location>
        <position position="1"/>
    </location>
</feature>
<evidence type="ECO:0000313" key="13">
    <source>
        <dbReference type="EMBL" id="JAS59446.1"/>
    </source>
</evidence>
<evidence type="ECO:0000259" key="12">
    <source>
        <dbReference type="PROSITE" id="PS51915"/>
    </source>
</evidence>
<feature type="binding site" evidence="9">
    <location>
        <position position="72"/>
    </location>
    <ligand>
        <name>Zn(2+)</name>
        <dbReference type="ChEBI" id="CHEBI:29105"/>
    </ligand>
</feature>
<feature type="region of interest" description="Disordered" evidence="10">
    <location>
        <begin position="335"/>
        <end position="359"/>
    </location>
</feature>
<dbReference type="Gene3D" id="3.40.1800.20">
    <property type="match status" value="1"/>
</dbReference>
<dbReference type="FunFam" id="3.30.160.60:FF:002343">
    <property type="entry name" value="Zinc finger protein 33A"/>
    <property type="match status" value="1"/>
</dbReference>
<organism evidence="13">
    <name type="scientific">Cuerna arida</name>
    <dbReference type="NCBI Taxonomy" id="1464854"/>
    <lineage>
        <taxon>Eukaryota</taxon>
        <taxon>Metazoa</taxon>
        <taxon>Ecdysozoa</taxon>
        <taxon>Arthropoda</taxon>
        <taxon>Hexapoda</taxon>
        <taxon>Insecta</taxon>
        <taxon>Pterygota</taxon>
        <taxon>Neoptera</taxon>
        <taxon>Paraneoptera</taxon>
        <taxon>Hemiptera</taxon>
        <taxon>Auchenorrhyncha</taxon>
        <taxon>Membracoidea</taxon>
        <taxon>Cicadellidae</taxon>
        <taxon>Cicadellinae</taxon>
        <taxon>Proconiini</taxon>
        <taxon>Cuerna</taxon>
    </lineage>
</organism>
<feature type="domain" description="C2H2-type" evidence="11">
    <location>
        <begin position="650"/>
        <end position="674"/>
    </location>
</feature>
<dbReference type="InterPro" id="IPR012934">
    <property type="entry name" value="Znf_AD"/>
</dbReference>
<feature type="domain" description="C2H2-type" evidence="11">
    <location>
        <begin position="382"/>
        <end position="409"/>
    </location>
</feature>
<feature type="binding site" evidence="9">
    <location>
        <position position="27"/>
    </location>
    <ligand>
        <name>Zn(2+)</name>
        <dbReference type="ChEBI" id="CHEBI:29105"/>
    </ligand>
</feature>
<comment type="subcellular location">
    <subcellularLocation>
        <location evidence="1">Nucleus</location>
    </subcellularLocation>
</comment>
<dbReference type="FunFam" id="3.30.160.60:FF:000065">
    <property type="entry name" value="B-cell CLL/lymphoma 6, member B"/>
    <property type="match status" value="1"/>
</dbReference>
<proteinExistence type="predicted"/>
<evidence type="ECO:0000256" key="6">
    <source>
        <dbReference type="ARBA" id="ARBA00023125"/>
    </source>
</evidence>
<feature type="binding site" evidence="9">
    <location>
        <position position="24"/>
    </location>
    <ligand>
        <name>Zn(2+)</name>
        <dbReference type="ChEBI" id="CHEBI:29105"/>
    </ligand>
</feature>
<evidence type="ECO:0000256" key="9">
    <source>
        <dbReference type="PROSITE-ProRule" id="PRU01263"/>
    </source>
</evidence>
<feature type="region of interest" description="Disordered" evidence="10">
    <location>
        <begin position="712"/>
        <end position="797"/>
    </location>
</feature>
<feature type="domain" description="C2H2-type" evidence="11">
    <location>
        <begin position="595"/>
        <end position="622"/>
    </location>
</feature>
<keyword evidence="4 8" id="KW-0863">Zinc-finger</keyword>
<dbReference type="SUPFAM" id="SSF57667">
    <property type="entry name" value="beta-beta-alpha zinc fingers"/>
    <property type="match status" value="10"/>
</dbReference>
<evidence type="ECO:0000259" key="11">
    <source>
        <dbReference type="PROSITE" id="PS50157"/>
    </source>
</evidence>
<keyword evidence="2 9" id="KW-0479">Metal-binding</keyword>
<feature type="domain" description="C2H2-type" evidence="11">
    <location>
        <begin position="985"/>
        <end position="1012"/>
    </location>
</feature>
<feature type="compositionally biased region" description="Basic and acidic residues" evidence="10">
    <location>
        <begin position="783"/>
        <end position="795"/>
    </location>
</feature>
<evidence type="ECO:0000256" key="1">
    <source>
        <dbReference type="ARBA" id="ARBA00004123"/>
    </source>
</evidence>
<feature type="domain" description="ZAD" evidence="12">
    <location>
        <begin position="22"/>
        <end position="96"/>
    </location>
</feature>
<dbReference type="Pfam" id="PF07776">
    <property type="entry name" value="zf-AD"/>
    <property type="match status" value="1"/>
</dbReference>
<feature type="domain" description="C2H2-type" evidence="11">
    <location>
        <begin position="870"/>
        <end position="897"/>
    </location>
</feature>
<dbReference type="SUPFAM" id="SSF57716">
    <property type="entry name" value="Glucocorticoid receptor-like (DNA-binding domain)"/>
    <property type="match status" value="1"/>
</dbReference>
<sequence length="1196" mass="138508">DAMEVDPLGKEQSYESFDCNVQICRVCLLSDLDMRDLFLEKETKSLSDKVMSFTSVKMCSGDGLPQKVCFGCAAKLETAYQFKLQVEQADKVLRSKSETLYIKEKFFSEEGVSAEADSDNGVDESYMDDSFVDMDEDVEKTIPNENSTTLNDFKPTQTNFEELNCPLVEDDKNTQCDQQNPGEQITHKLACDIQQNQSPEDVNCQAQINHAKDENVCGTEKVMIEPEQTMSIVEDPLKCTDNLPNKEISVEHGNFHNADKNSEAVKNTMASDQDSDEENYFKHLNLRSRSKKLPADNSDSDRVFFICYFCDKQFLSKNILKEHMYSHEEVRRSLSHKGTLENKKTVPSPTDTTPLKITPTISTPAKNKICEQISIPSGKKLNKCPHCGKEYLYISSYTKHLKQHESEKDIEKDDPMPLEILFHEDESSLDFENCNQKKMMNSGLKPVEKKVTEVVDADDNKLDERIEELVMYSCKKCEDKFLEKKDLFVHLLTHDISLKCKICKEEFILLDSWQAHCSAHVQEGKHSSYDNEEYEDTKRNVSKESKDDDSFGFVDISENDNWAEVKELKCPECPMTYSHRRSASRHLETHLGKKHPCEICGLGFTRKDHLQRHMETHTGTRYHCTVCSKEFTRKDHLQRHLKQHPKVVSYRCTQCNKSFGNKLTLKNHLKVSNHKTASFEPDFESNTRSVRVAAKAAKEFIDLISVELQGDLANDDDDDDDDDDELWTASGESHSRKEGGKLKKSNVRNELENTTKSRNVCKTAAYHKKQLESKTKGKMPSDINKEEIKNEKDVDNDNSDYESGFDMSMNTYECSTCKKSYSTKKSLMRHQLVHEEPNFQCDICGLKIYRKDKFNEHYEKCCGKNPDKVTKCNICGDNFENNDLLREHKATHVAEGVLSEEDLKNIEIKVEEKMSDVKVIRKRRTDIVGLKCPECNKQYNTRKNLLRHVQIHKDKQFLCNICPKKFFRREHLKVHLAKHNIVKPHACEICSKRFVKEEQLANHMSRHDGFPKKSKNTNGLKRFLCEICSKTFTQSTTLVAHLRAHRGIKPYVCKVCSRPFTTKAYLRMHMRTHTKERPYVCQYCSKAFARADTLANHVTQHTGEAKYQCKFCQKNFRRLKNLKEHIFIHTGQRPYACPTCDRRFSNNGSRYAHRKKCQLNFLQNQNHNEEAEVMTNCPEVFRQHMHERFNQTFTQL</sequence>
<evidence type="ECO:0000256" key="8">
    <source>
        <dbReference type="PROSITE-ProRule" id="PRU00042"/>
    </source>
</evidence>
<feature type="domain" description="C2H2-type" evidence="11">
    <location>
        <begin position="812"/>
        <end position="839"/>
    </location>
</feature>
<dbReference type="PANTHER" id="PTHR24409:SF295">
    <property type="entry name" value="AZ2-RELATED"/>
    <property type="match status" value="1"/>
</dbReference>
<keyword evidence="3" id="KW-0677">Repeat</keyword>
<feature type="compositionally biased region" description="Acidic residues" evidence="10">
    <location>
        <begin position="713"/>
        <end position="726"/>
    </location>
</feature>
<dbReference type="PROSITE" id="PS51915">
    <property type="entry name" value="ZAD"/>
    <property type="match status" value="1"/>
</dbReference>
<feature type="binding site" evidence="9">
    <location>
        <position position="69"/>
    </location>
    <ligand>
        <name>Zn(2+)</name>
        <dbReference type="ChEBI" id="CHEBI:29105"/>
    </ligand>
</feature>
<evidence type="ECO:0008006" key="14">
    <source>
        <dbReference type="Google" id="ProtNLM"/>
    </source>
</evidence>
<dbReference type="InterPro" id="IPR036236">
    <property type="entry name" value="Znf_C2H2_sf"/>
</dbReference>
<feature type="domain" description="C2H2-type" evidence="11">
    <location>
        <begin position="568"/>
        <end position="595"/>
    </location>
</feature>
<dbReference type="Pfam" id="PF00096">
    <property type="entry name" value="zf-C2H2"/>
    <property type="match status" value="11"/>
</dbReference>
<reference evidence="13" key="1">
    <citation type="submission" date="2015-11" db="EMBL/GenBank/DDBJ databases">
        <title>De novo transcriptome assembly of four potential Pierce s Disease insect vectors from Arizona vineyards.</title>
        <authorList>
            <person name="Tassone E.E."/>
        </authorList>
    </citation>
    <scope>NUCLEOTIDE SEQUENCE</scope>
</reference>
<dbReference type="PANTHER" id="PTHR24409">
    <property type="entry name" value="ZINC FINGER PROTEIN 142"/>
    <property type="match status" value="1"/>
</dbReference>
<dbReference type="GO" id="GO:0005634">
    <property type="term" value="C:nucleus"/>
    <property type="evidence" value="ECO:0007669"/>
    <property type="project" value="UniProtKB-SubCell"/>
</dbReference>
<dbReference type="FunFam" id="3.30.160.60:FF:000446">
    <property type="entry name" value="Zinc finger protein"/>
    <property type="match status" value="2"/>
</dbReference>
<evidence type="ECO:0000256" key="10">
    <source>
        <dbReference type="SAM" id="MobiDB-lite"/>
    </source>
</evidence>
<dbReference type="Pfam" id="PF13912">
    <property type="entry name" value="zf-C2H2_6"/>
    <property type="match status" value="1"/>
</dbReference>
<keyword evidence="5 9" id="KW-0862">Zinc</keyword>
<feature type="compositionally biased region" description="Basic and acidic residues" evidence="10">
    <location>
        <begin position="335"/>
        <end position="344"/>
    </location>
</feature>
<dbReference type="AlphaFoldDB" id="A0A1B6GAJ5"/>
<name>A0A1B6GAJ5_9HEMI</name>
<feature type="domain" description="C2H2-type" evidence="11">
    <location>
        <begin position="472"/>
        <end position="494"/>
    </location>
</feature>
<evidence type="ECO:0000256" key="5">
    <source>
        <dbReference type="ARBA" id="ARBA00022833"/>
    </source>
</evidence>
<feature type="domain" description="C2H2-type" evidence="11">
    <location>
        <begin position="930"/>
        <end position="957"/>
    </location>
</feature>
<evidence type="ECO:0000256" key="7">
    <source>
        <dbReference type="ARBA" id="ARBA00023242"/>
    </source>
</evidence>
<feature type="compositionally biased region" description="Basic and acidic residues" evidence="10">
    <location>
        <begin position="733"/>
        <end position="755"/>
    </location>
</feature>
<dbReference type="GO" id="GO:0000977">
    <property type="term" value="F:RNA polymerase II transcription regulatory region sequence-specific DNA binding"/>
    <property type="evidence" value="ECO:0007669"/>
    <property type="project" value="TreeGrafter"/>
</dbReference>
<dbReference type="SMART" id="SM00868">
    <property type="entry name" value="zf-AD"/>
    <property type="match status" value="1"/>
</dbReference>